<evidence type="ECO:0000259" key="1">
    <source>
        <dbReference type="Pfam" id="PF06938"/>
    </source>
</evidence>
<accession>A0ABW4K012</accession>
<dbReference type="RefSeq" id="WP_149893120.1">
    <property type="nucleotide sequence ID" value="NZ_JBHUFA010000004.1"/>
</dbReference>
<evidence type="ECO:0000259" key="2">
    <source>
        <dbReference type="Pfam" id="PF21028"/>
    </source>
</evidence>
<dbReference type="InterPro" id="IPR010707">
    <property type="entry name" value="DUF1285"/>
</dbReference>
<keyword evidence="4" id="KW-1185">Reference proteome</keyword>
<proteinExistence type="predicted"/>
<organism evidence="3 4">
    <name type="scientific">Roseibium aestuarii</name>
    <dbReference type="NCBI Taxonomy" id="2600299"/>
    <lineage>
        <taxon>Bacteria</taxon>
        <taxon>Pseudomonadati</taxon>
        <taxon>Pseudomonadota</taxon>
        <taxon>Alphaproteobacteria</taxon>
        <taxon>Hyphomicrobiales</taxon>
        <taxon>Stappiaceae</taxon>
        <taxon>Roseibium</taxon>
    </lineage>
</organism>
<dbReference type="InterPro" id="IPR048341">
    <property type="entry name" value="DUF1285_N"/>
</dbReference>
<dbReference type="PIRSF" id="PIRSF029557">
    <property type="entry name" value="UCP029557"/>
    <property type="match status" value="1"/>
</dbReference>
<dbReference type="InterPro" id="IPR048342">
    <property type="entry name" value="DUF1285_C"/>
</dbReference>
<name>A0ABW4K012_9HYPH</name>
<comment type="caution">
    <text evidence="3">The sequence shown here is derived from an EMBL/GenBank/DDBJ whole genome shotgun (WGS) entry which is preliminary data.</text>
</comment>
<dbReference type="InterPro" id="IPR023361">
    <property type="entry name" value="DUF1285_beta_roll_sf"/>
</dbReference>
<dbReference type="Gene3D" id="2.30.270.10">
    <property type="entry name" value="duf1285 protein"/>
    <property type="match status" value="1"/>
</dbReference>
<protein>
    <submittedName>
        <fullName evidence="3">DUF1285 domain-containing protein</fullName>
    </submittedName>
</protein>
<evidence type="ECO:0000313" key="3">
    <source>
        <dbReference type="EMBL" id="MFD1696308.1"/>
    </source>
</evidence>
<feature type="domain" description="DUF1285" evidence="2">
    <location>
        <begin position="80"/>
        <end position="174"/>
    </location>
</feature>
<dbReference type="EMBL" id="JBHUFA010000004">
    <property type="protein sequence ID" value="MFD1696308.1"/>
    <property type="molecule type" value="Genomic_DNA"/>
</dbReference>
<feature type="domain" description="DUF1285" evidence="1">
    <location>
        <begin position="12"/>
        <end position="79"/>
    </location>
</feature>
<dbReference type="Gene3D" id="3.10.540.10">
    <property type="entry name" value="duf1285 like domain"/>
    <property type="match status" value="1"/>
</dbReference>
<reference evidence="4" key="1">
    <citation type="journal article" date="2019" name="Int. J. Syst. Evol. Microbiol.">
        <title>The Global Catalogue of Microorganisms (GCM) 10K type strain sequencing project: providing services to taxonomists for standard genome sequencing and annotation.</title>
        <authorList>
            <consortium name="The Broad Institute Genomics Platform"/>
            <consortium name="The Broad Institute Genome Sequencing Center for Infectious Disease"/>
            <person name="Wu L."/>
            <person name="Ma J."/>
        </authorList>
    </citation>
    <scope>NUCLEOTIDE SEQUENCE [LARGE SCALE GENOMIC DNA]</scope>
    <source>
        <strain evidence="4">JCM 3369</strain>
    </source>
</reference>
<sequence length="181" mass="20182">MRRADPLSRGIPPVERWNPPFCGDLDMRIDSQGRWFYMGTPIGREKLVKLFASVLLKGEDGSHYLVTPVEKVRIQVEDAPFLAVELHAQGDGRDQLLTFRTNVGDVVEAGPDHAVSFTLEDETDGLKPYVLVRGRLLAKLSRPLLYQLADLFDEAEVEGTLRSGVWSGGQFFPLPEGMQAT</sequence>
<gene>
    <name evidence="3" type="ORF">ACFSC7_12335</name>
</gene>
<evidence type="ECO:0000313" key="4">
    <source>
        <dbReference type="Proteomes" id="UP001597327"/>
    </source>
</evidence>
<dbReference type="Pfam" id="PF21028">
    <property type="entry name" value="DUF1285_C"/>
    <property type="match status" value="1"/>
</dbReference>
<dbReference type="Proteomes" id="UP001597327">
    <property type="component" value="Unassembled WGS sequence"/>
</dbReference>
<dbReference type="Pfam" id="PF06938">
    <property type="entry name" value="DUF1285_N"/>
    <property type="match status" value="1"/>
</dbReference>